<reference evidence="10" key="1">
    <citation type="journal article" date="2019" name="Int. J. Syst. Evol. Microbiol.">
        <title>The Global Catalogue of Microorganisms (GCM) 10K type strain sequencing project: providing services to taxonomists for standard genome sequencing and annotation.</title>
        <authorList>
            <consortium name="The Broad Institute Genomics Platform"/>
            <consortium name="The Broad Institute Genome Sequencing Center for Infectious Disease"/>
            <person name="Wu L."/>
            <person name="Ma J."/>
        </authorList>
    </citation>
    <scope>NUCLEOTIDE SEQUENCE [LARGE SCALE GENOMIC DNA]</scope>
    <source>
        <strain evidence="10">CCM 7282</strain>
    </source>
</reference>
<evidence type="ECO:0000313" key="10">
    <source>
        <dbReference type="Proteomes" id="UP000619534"/>
    </source>
</evidence>
<evidence type="ECO:0000256" key="7">
    <source>
        <dbReference type="RuleBase" id="RU363032"/>
    </source>
</evidence>
<feature type="transmembrane region" description="Helical" evidence="7">
    <location>
        <begin position="99"/>
        <end position="125"/>
    </location>
</feature>
<keyword evidence="2 7" id="KW-0813">Transport</keyword>
<keyword evidence="10" id="KW-1185">Reference proteome</keyword>
<comment type="similarity">
    <text evidence="7">Belongs to the binding-protein-dependent transport system permease family.</text>
</comment>
<evidence type="ECO:0000256" key="6">
    <source>
        <dbReference type="ARBA" id="ARBA00023136"/>
    </source>
</evidence>
<feature type="transmembrane region" description="Helical" evidence="7">
    <location>
        <begin position="190"/>
        <end position="213"/>
    </location>
</feature>
<comment type="subcellular location">
    <subcellularLocation>
        <location evidence="1 7">Cell membrane</location>
        <topology evidence="1 7">Multi-pass membrane protein</topology>
    </subcellularLocation>
</comment>
<dbReference type="Pfam" id="PF00528">
    <property type="entry name" value="BPD_transp_1"/>
    <property type="match status" value="1"/>
</dbReference>
<evidence type="ECO:0000256" key="5">
    <source>
        <dbReference type="ARBA" id="ARBA00022989"/>
    </source>
</evidence>
<dbReference type="EMBL" id="BMCJ01000003">
    <property type="protein sequence ID" value="GGC89576.1"/>
    <property type="molecule type" value="Genomic_DNA"/>
</dbReference>
<evidence type="ECO:0000256" key="2">
    <source>
        <dbReference type="ARBA" id="ARBA00022448"/>
    </source>
</evidence>
<dbReference type="RefSeq" id="WP_062445936.1">
    <property type="nucleotide sequence ID" value="NZ_BMCJ01000003.1"/>
</dbReference>
<feature type="domain" description="ABC transmembrane type-1" evidence="8">
    <location>
        <begin position="66"/>
        <end position="257"/>
    </location>
</feature>
<comment type="caution">
    <text evidence="9">The sequence shown here is derived from an EMBL/GenBank/DDBJ whole genome shotgun (WGS) entry which is preliminary data.</text>
</comment>
<keyword evidence="3" id="KW-1003">Cell membrane</keyword>
<keyword evidence="5 7" id="KW-1133">Transmembrane helix</keyword>
<feature type="transmembrane region" description="Helical" evidence="7">
    <location>
        <begin position="233"/>
        <end position="256"/>
    </location>
</feature>
<protein>
    <submittedName>
        <fullName evidence="9">Sugar ABC transporter permease</fullName>
    </submittedName>
</protein>
<accession>A0ABQ1P2N9</accession>
<gene>
    <name evidence="9" type="ORF">GCM10007216_20410</name>
</gene>
<dbReference type="CDD" id="cd06261">
    <property type="entry name" value="TM_PBP2"/>
    <property type="match status" value="1"/>
</dbReference>
<feature type="transmembrane region" description="Helical" evidence="7">
    <location>
        <begin position="70"/>
        <end position="92"/>
    </location>
</feature>
<feature type="transmembrane region" description="Helical" evidence="7">
    <location>
        <begin position="131"/>
        <end position="153"/>
    </location>
</feature>
<dbReference type="InterPro" id="IPR000515">
    <property type="entry name" value="MetI-like"/>
</dbReference>
<evidence type="ECO:0000256" key="3">
    <source>
        <dbReference type="ARBA" id="ARBA00022475"/>
    </source>
</evidence>
<evidence type="ECO:0000259" key="8">
    <source>
        <dbReference type="PROSITE" id="PS50928"/>
    </source>
</evidence>
<dbReference type="InterPro" id="IPR035906">
    <property type="entry name" value="MetI-like_sf"/>
</dbReference>
<dbReference type="SUPFAM" id="SSF161098">
    <property type="entry name" value="MetI-like"/>
    <property type="match status" value="1"/>
</dbReference>
<keyword evidence="6 7" id="KW-0472">Membrane</keyword>
<dbReference type="Gene3D" id="1.10.3720.10">
    <property type="entry name" value="MetI-like"/>
    <property type="match status" value="1"/>
</dbReference>
<dbReference type="PANTHER" id="PTHR32243">
    <property type="entry name" value="MALTOSE TRANSPORT SYSTEM PERMEASE-RELATED"/>
    <property type="match status" value="1"/>
</dbReference>
<evidence type="ECO:0000313" key="9">
    <source>
        <dbReference type="EMBL" id="GGC89576.1"/>
    </source>
</evidence>
<dbReference type="PANTHER" id="PTHR32243:SF18">
    <property type="entry name" value="INNER MEMBRANE ABC TRANSPORTER PERMEASE PROTEIN YCJP"/>
    <property type="match status" value="1"/>
</dbReference>
<evidence type="ECO:0000256" key="4">
    <source>
        <dbReference type="ARBA" id="ARBA00022692"/>
    </source>
</evidence>
<dbReference type="InterPro" id="IPR050901">
    <property type="entry name" value="BP-dep_ABC_trans_perm"/>
</dbReference>
<feature type="transmembrane region" description="Helical" evidence="7">
    <location>
        <begin position="7"/>
        <end position="26"/>
    </location>
</feature>
<evidence type="ECO:0000256" key="1">
    <source>
        <dbReference type="ARBA" id="ARBA00004651"/>
    </source>
</evidence>
<dbReference type="Proteomes" id="UP000619534">
    <property type="component" value="Unassembled WGS sequence"/>
</dbReference>
<proteinExistence type="inferred from homology"/>
<name>A0ABQ1P2N9_9BACI</name>
<sequence length="271" mass="30064">MRKKWALSLFGLIIVAVYLFPIYWMVATSLKPTSAIFSDINIIPAQITLESYQNILTQNYPFLTYMKNSLIISVGVTVGNLLLGAPAAYALARTRITGYVWLIMFILIVQMFPSNMLALPLYTIFSKLGLINSLFGVILADMTLTLPFVILILRTSYLNIPVDLEDAASIDGCGKWRAFYSIILPLVRPGLLTCAAFSFILSWGEFLYALTFLKQNDMWTITLGMRQFVGQFGTNWGSMMALSALSSLPIIIIFMATQKYIAGGLSSGAVK</sequence>
<keyword evidence="4 7" id="KW-0812">Transmembrane</keyword>
<dbReference type="PROSITE" id="PS50928">
    <property type="entry name" value="ABC_TM1"/>
    <property type="match status" value="1"/>
</dbReference>
<organism evidence="9 10">
    <name type="scientific">Thalassobacillus devorans</name>
    <dbReference type="NCBI Taxonomy" id="279813"/>
    <lineage>
        <taxon>Bacteria</taxon>
        <taxon>Bacillati</taxon>
        <taxon>Bacillota</taxon>
        <taxon>Bacilli</taxon>
        <taxon>Bacillales</taxon>
        <taxon>Bacillaceae</taxon>
        <taxon>Thalassobacillus</taxon>
    </lineage>
</organism>